<evidence type="ECO:0000256" key="1">
    <source>
        <dbReference type="ARBA" id="ARBA00009083"/>
    </source>
</evidence>
<dbReference type="AlphaFoldDB" id="A0A4D6C4P0"/>
<dbReference type="RefSeq" id="YP_009647067.1">
    <property type="nucleotide sequence ID" value="NC_042600.1"/>
</dbReference>
<dbReference type="GO" id="GO:0005737">
    <property type="term" value="C:cytoplasm"/>
    <property type="evidence" value="ECO:0007669"/>
    <property type="project" value="UniProtKB-ARBA"/>
</dbReference>
<comment type="similarity">
    <text evidence="1">Belongs to the universal ribosomal protein uS14 family.</text>
</comment>
<evidence type="ECO:0000313" key="4">
    <source>
        <dbReference type="EMBL" id="QBX98716.1"/>
    </source>
</evidence>
<evidence type="ECO:0000256" key="2">
    <source>
        <dbReference type="ARBA" id="ARBA00022980"/>
    </source>
</evidence>
<dbReference type="Gene3D" id="1.10.287.1480">
    <property type="match status" value="1"/>
</dbReference>
<dbReference type="SUPFAM" id="SSF57716">
    <property type="entry name" value="Glucocorticoid receptor-like (DNA-binding domain)"/>
    <property type="match status" value="1"/>
</dbReference>
<organism evidence="4">
    <name type="scientific">Chloropicon mariensis</name>
    <dbReference type="NCBI Taxonomy" id="1606511"/>
    <lineage>
        <taxon>Eukaryota</taxon>
        <taxon>Viridiplantae</taxon>
        <taxon>Chlorophyta</taxon>
        <taxon>Chloropicophyceae</taxon>
        <taxon>Chloropicales</taxon>
        <taxon>Chloropicaceae</taxon>
        <taxon>Chloropicon</taxon>
    </lineage>
</organism>
<protein>
    <submittedName>
        <fullName evidence="4">Ribosomal protein S14</fullName>
    </submittedName>
</protein>
<gene>
    <name evidence="4" type="primary">rps14</name>
</gene>
<keyword evidence="2 4" id="KW-0689">Ribosomal protein</keyword>
<geneLocation type="mitochondrion" evidence="4"/>
<name>A0A4D6C4P0_9CHLO</name>
<dbReference type="PANTHER" id="PTHR19836">
    <property type="entry name" value="30S RIBOSOMAL PROTEIN S14"/>
    <property type="match status" value="1"/>
</dbReference>
<dbReference type="GO" id="GO:0015935">
    <property type="term" value="C:small ribosomal subunit"/>
    <property type="evidence" value="ECO:0007669"/>
    <property type="project" value="TreeGrafter"/>
</dbReference>
<dbReference type="EMBL" id="MK086005">
    <property type="protein sequence ID" value="QBX98716.1"/>
    <property type="molecule type" value="Genomic_DNA"/>
</dbReference>
<keyword evidence="4" id="KW-0496">Mitochondrion</keyword>
<dbReference type="NCBIfam" id="NF006477">
    <property type="entry name" value="PRK08881.1"/>
    <property type="match status" value="1"/>
</dbReference>
<keyword evidence="3" id="KW-0687">Ribonucleoprotein</keyword>
<dbReference type="GO" id="GO:0003735">
    <property type="term" value="F:structural constituent of ribosome"/>
    <property type="evidence" value="ECO:0007669"/>
    <property type="project" value="InterPro"/>
</dbReference>
<reference evidence="4" key="1">
    <citation type="journal article" date="2019" name="Genome Biol. Evol.">
        <title>Tracing the Evolution of the Plastome and Mitogenome in the Chloropicophyceae Uncovered Convergent tRNA Gene Losses and a Variant Plastid Genetic Code.</title>
        <authorList>
            <person name="Turmel M."/>
            <person name="Dos Santos A.L."/>
            <person name="Otis C."/>
            <person name="Sergerie R."/>
            <person name="Lemieux C."/>
        </authorList>
    </citation>
    <scope>NUCLEOTIDE SEQUENCE</scope>
</reference>
<dbReference type="Pfam" id="PF00253">
    <property type="entry name" value="Ribosomal_S14"/>
    <property type="match status" value="1"/>
</dbReference>
<proteinExistence type="inferred from homology"/>
<sequence length="99" mass="11677">MKKRIYKDIRKRKLFKTYEVKRRILLGLINDLSIPLEKRLDFVTELNRLPRSASKVRVVNRCILTGRSKSVYKFCKLSRLSLRRLGSEGLIPGLSKKSW</sequence>
<dbReference type="GeneID" id="40513441"/>
<accession>A0A4D6C4P0</accession>
<dbReference type="InterPro" id="IPR001209">
    <property type="entry name" value="Ribosomal_uS14"/>
</dbReference>
<dbReference type="PANTHER" id="PTHR19836:SF19">
    <property type="entry name" value="SMALL RIBOSOMAL SUBUNIT PROTEIN US14M"/>
    <property type="match status" value="1"/>
</dbReference>
<dbReference type="GO" id="GO:0006412">
    <property type="term" value="P:translation"/>
    <property type="evidence" value="ECO:0007669"/>
    <property type="project" value="InterPro"/>
</dbReference>
<evidence type="ECO:0000256" key="3">
    <source>
        <dbReference type="ARBA" id="ARBA00023274"/>
    </source>
</evidence>